<evidence type="ECO:0000256" key="3">
    <source>
        <dbReference type="ARBA" id="ARBA00022527"/>
    </source>
</evidence>
<keyword evidence="9" id="KW-0547">Nucleotide-binding</keyword>
<dbReference type="GO" id="GO:0016020">
    <property type="term" value="C:membrane"/>
    <property type="evidence" value="ECO:0007669"/>
    <property type="project" value="UniProtKB-SubCell"/>
</dbReference>
<dbReference type="PANTHER" id="PTHR47986">
    <property type="entry name" value="OSJNBA0070M12.3 PROTEIN"/>
    <property type="match status" value="1"/>
</dbReference>
<keyword evidence="5" id="KW-0808">Transferase</keyword>
<dbReference type="Pfam" id="PF07714">
    <property type="entry name" value="PK_Tyr_Ser-Thr"/>
    <property type="match status" value="1"/>
</dbReference>
<sequence>MATPFMTVGKASREMELTYCARPDCRFCINGNERLLVYEYMPQGTLTQHLFDWGENGCAPLTWKQRVAIALDVARGVEYLHSLAQQSFIHRDLKPSNILLGDDMRAKVADFGLVKNAPDGKYSVETRLAGTFGYLAHEYAATGRVTTKVDVYAFGVVLMELITGRRALDDTMPDERSHLFHGHCTAHEPYQRPDMGHAVNVLVPLVEQWKPTSHEEEDGYGIDLHMSLPQALQRWKANEGTSTMFNDTSFSQTQSSIPAKPY</sequence>
<dbReference type="InterPro" id="IPR008271">
    <property type="entry name" value="Ser/Thr_kinase_AS"/>
</dbReference>
<keyword evidence="10 19" id="KW-0418">Kinase</keyword>
<dbReference type="GO" id="GO:0005524">
    <property type="term" value="F:ATP binding"/>
    <property type="evidence" value="ECO:0007669"/>
    <property type="project" value="UniProtKB-KW"/>
</dbReference>
<dbReference type="FunFam" id="1.10.510.10:FF:001023">
    <property type="entry name" value="Os07g0541700 protein"/>
    <property type="match status" value="1"/>
</dbReference>
<evidence type="ECO:0000256" key="12">
    <source>
        <dbReference type="ARBA" id="ARBA00022989"/>
    </source>
</evidence>
<evidence type="ECO:0000256" key="5">
    <source>
        <dbReference type="ARBA" id="ARBA00022679"/>
    </source>
</evidence>
<dbReference type="Gene3D" id="1.10.510.10">
    <property type="entry name" value="Transferase(Phosphotransferase) domain 1"/>
    <property type="match status" value="1"/>
</dbReference>
<dbReference type="PROSITE" id="PS50011">
    <property type="entry name" value="PROTEIN_KINASE_DOM"/>
    <property type="match status" value="1"/>
</dbReference>
<evidence type="ECO:0000256" key="11">
    <source>
        <dbReference type="ARBA" id="ARBA00022840"/>
    </source>
</evidence>
<keyword evidence="6" id="KW-0812">Transmembrane</keyword>
<feature type="domain" description="Protein kinase" evidence="18">
    <location>
        <begin position="1"/>
        <end position="228"/>
    </location>
</feature>
<proteinExistence type="predicted"/>
<evidence type="ECO:0000259" key="18">
    <source>
        <dbReference type="PROSITE" id="PS50011"/>
    </source>
</evidence>
<dbReference type="InterPro" id="IPR011009">
    <property type="entry name" value="Kinase-like_dom_sf"/>
</dbReference>
<evidence type="ECO:0000256" key="9">
    <source>
        <dbReference type="ARBA" id="ARBA00022741"/>
    </source>
</evidence>
<dbReference type="Gramene" id="Psat02G0436900-T1">
    <property type="protein sequence ID" value="KAI5438607.1"/>
    <property type="gene ID" value="KIW84_024369"/>
</dbReference>
<keyword evidence="13" id="KW-0472">Membrane</keyword>
<keyword evidence="20" id="KW-1185">Reference proteome</keyword>
<evidence type="ECO:0000256" key="15">
    <source>
        <dbReference type="ARBA" id="ARBA00023180"/>
    </source>
</evidence>
<comment type="catalytic activity">
    <reaction evidence="17">
        <text>L-seryl-[protein] + ATP = O-phospho-L-seryl-[protein] + ADP + H(+)</text>
        <dbReference type="Rhea" id="RHEA:17989"/>
        <dbReference type="Rhea" id="RHEA-COMP:9863"/>
        <dbReference type="Rhea" id="RHEA-COMP:11604"/>
        <dbReference type="ChEBI" id="CHEBI:15378"/>
        <dbReference type="ChEBI" id="CHEBI:29999"/>
        <dbReference type="ChEBI" id="CHEBI:30616"/>
        <dbReference type="ChEBI" id="CHEBI:83421"/>
        <dbReference type="ChEBI" id="CHEBI:456216"/>
        <dbReference type="EC" id="2.7.11.1"/>
    </reaction>
</comment>
<evidence type="ECO:0000313" key="19">
    <source>
        <dbReference type="EMBL" id="KAI5438607.1"/>
    </source>
</evidence>
<dbReference type="PANTHER" id="PTHR47986:SF10">
    <property type="entry name" value="RECEPTOR-LIKE KINASE TMK4"/>
    <property type="match status" value="1"/>
</dbReference>
<dbReference type="EMBL" id="JAMSHJ010000002">
    <property type="protein sequence ID" value="KAI5438607.1"/>
    <property type="molecule type" value="Genomic_DNA"/>
</dbReference>
<keyword evidence="12" id="KW-1133">Transmembrane helix</keyword>
<evidence type="ECO:0000256" key="14">
    <source>
        <dbReference type="ARBA" id="ARBA00023170"/>
    </source>
</evidence>
<evidence type="ECO:0000256" key="6">
    <source>
        <dbReference type="ARBA" id="ARBA00022692"/>
    </source>
</evidence>
<evidence type="ECO:0000256" key="13">
    <source>
        <dbReference type="ARBA" id="ARBA00023136"/>
    </source>
</evidence>
<organism evidence="19 20">
    <name type="scientific">Pisum sativum</name>
    <name type="common">Garden pea</name>
    <name type="synonym">Lathyrus oleraceus</name>
    <dbReference type="NCBI Taxonomy" id="3888"/>
    <lineage>
        <taxon>Eukaryota</taxon>
        <taxon>Viridiplantae</taxon>
        <taxon>Streptophyta</taxon>
        <taxon>Embryophyta</taxon>
        <taxon>Tracheophyta</taxon>
        <taxon>Spermatophyta</taxon>
        <taxon>Magnoliopsida</taxon>
        <taxon>eudicotyledons</taxon>
        <taxon>Gunneridae</taxon>
        <taxon>Pentapetalae</taxon>
        <taxon>rosids</taxon>
        <taxon>fabids</taxon>
        <taxon>Fabales</taxon>
        <taxon>Fabaceae</taxon>
        <taxon>Papilionoideae</taxon>
        <taxon>50 kb inversion clade</taxon>
        <taxon>NPAAA clade</taxon>
        <taxon>Hologalegina</taxon>
        <taxon>IRL clade</taxon>
        <taxon>Fabeae</taxon>
        <taxon>Lathyrus</taxon>
    </lineage>
</organism>
<dbReference type="GO" id="GO:0004674">
    <property type="term" value="F:protein serine/threonine kinase activity"/>
    <property type="evidence" value="ECO:0007669"/>
    <property type="project" value="UniProtKB-KW"/>
</dbReference>
<comment type="caution">
    <text evidence="19">The sequence shown here is derived from an EMBL/GenBank/DDBJ whole genome shotgun (WGS) entry which is preliminary data.</text>
</comment>
<evidence type="ECO:0000256" key="16">
    <source>
        <dbReference type="ARBA" id="ARBA00047899"/>
    </source>
</evidence>
<dbReference type="InterPro" id="IPR000719">
    <property type="entry name" value="Prot_kinase_dom"/>
</dbReference>
<reference evidence="19 20" key="1">
    <citation type="journal article" date="2022" name="Nat. Genet.">
        <title>Improved pea reference genome and pan-genome highlight genomic features and evolutionary characteristics.</title>
        <authorList>
            <person name="Yang T."/>
            <person name="Liu R."/>
            <person name="Luo Y."/>
            <person name="Hu S."/>
            <person name="Wang D."/>
            <person name="Wang C."/>
            <person name="Pandey M.K."/>
            <person name="Ge S."/>
            <person name="Xu Q."/>
            <person name="Li N."/>
            <person name="Li G."/>
            <person name="Huang Y."/>
            <person name="Saxena R.K."/>
            <person name="Ji Y."/>
            <person name="Li M."/>
            <person name="Yan X."/>
            <person name="He Y."/>
            <person name="Liu Y."/>
            <person name="Wang X."/>
            <person name="Xiang C."/>
            <person name="Varshney R.K."/>
            <person name="Ding H."/>
            <person name="Gao S."/>
            <person name="Zong X."/>
        </authorList>
    </citation>
    <scope>NUCLEOTIDE SEQUENCE [LARGE SCALE GENOMIC DNA]</scope>
    <source>
        <strain evidence="19 20">cv. Zhongwan 6</strain>
    </source>
</reference>
<protein>
    <recommendedName>
        <fullName evidence="2">non-specific serine/threonine protein kinase</fullName>
        <ecNumber evidence="2">2.7.11.1</ecNumber>
    </recommendedName>
</protein>
<dbReference type="PROSITE" id="PS00108">
    <property type="entry name" value="PROTEIN_KINASE_ST"/>
    <property type="match status" value="1"/>
</dbReference>
<comment type="subcellular location">
    <subcellularLocation>
        <location evidence="1">Membrane</location>
        <topology evidence="1">Single-pass membrane protein</topology>
    </subcellularLocation>
</comment>
<dbReference type="SMART" id="SM00220">
    <property type="entry name" value="S_TKc"/>
    <property type="match status" value="1"/>
</dbReference>
<evidence type="ECO:0000256" key="17">
    <source>
        <dbReference type="ARBA" id="ARBA00048679"/>
    </source>
</evidence>
<keyword evidence="3" id="KW-0723">Serine/threonine-protein kinase</keyword>
<gene>
    <name evidence="19" type="ORF">KIW84_024369</name>
</gene>
<keyword evidence="7" id="KW-0732">Signal</keyword>
<comment type="catalytic activity">
    <reaction evidence="16">
        <text>L-threonyl-[protein] + ATP = O-phospho-L-threonyl-[protein] + ADP + H(+)</text>
        <dbReference type="Rhea" id="RHEA:46608"/>
        <dbReference type="Rhea" id="RHEA-COMP:11060"/>
        <dbReference type="Rhea" id="RHEA-COMP:11605"/>
        <dbReference type="ChEBI" id="CHEBI:15378"/>
        <dbReference type="ChEBI" id="CHEBI:30013"/>
        <dbReference type="ChEBI" id="CHEBI:30616"/>
        <dbReference type="ChEBI" id="CHEBI:61977"/>
        <dbReference type="ChEBI" id="CHEBI:456216"/>
        <dbReference type="EC" id="2.7.11.1"/>
    </reaction>
</comment>
<dbReference type="InterPro" id="IPR001245">
    <property type="entry name" value="Ser-Thr/Tyr_kinase_cat_dom"/>
</dbReference>
<keyword evidence="4" id="KW-0433">Leucine-rich repeat</keyword>
<keyword evidence="8" id="KW-0677">Repeat</keyword>
<keyword evidence="14 19" id="KW-0675">Receptor</keyword>
<keyword evidence="11" id="KW-0067">ATP-binding</keyword>
<evidence type="ECO:0000256" key="4">
    <source>
        <dbReference type="ARBA" id="ARBA00022614"/>
    </source>
</evidence>
<dbReference type="Proteomes" id="UP001058974">
    <property type="component" value="Chromosome 2"/>
</dbReference>
<dbReference type="InterPro" id="IPR052422">
    <property type="entry name" value="Auxin_Ser/Thr_Kinase"/>
</dbReference>
<keyword evidence="15" id="KW-0325">Glycoprotein</keyword>
<evidence type="ECO:0000256" key="8">
    <source>
        <dbReference type="ARBA" id="ARBA00022737"/>
    </source>
</evidence>
<evidence type="ECO:0000256" key="10">
    <source>
        <dbReference type="ARBA" id="ARBA00022777"/>
    </source>
</evidence>
<evidence type="ECO:0000256" key="7">
    <source>
        <dbReference type="ARBA" id="ARBA00022729"/>
    </source>
</evidence>
<dbReference type="EC" id="2.7.11.1" evidence="2"/>
<evidence type="ECO:0000256" key="1">
    <source>
        <dbReference type="ARBA" id="ARBA00004167"/>
    </source>
</evidence>
<evidence type="ECO:0000256" key="2">
    <source>
        <dbReference type="ARBA" id="ARBA00012513"/>
    </source>
</evidence>
<accession>A0A9D5B7M3</accession>
<name>A0A9D5B7M3_PEA</name>
<evidence type="ECO:0000313" key="20">
    <source>
        <dbReference type="Proteomes" id="UP001058974"/>
    </source>
</evidence>
<dbReference type="AlphaFoldDB" id="A0A9D5B7M3"/>
<dbReference type="SUPFAM" id="SSF56112">
    <property type="entry name" value="Protein kinase-like (PK-like)"/>
    <property type="match status" value="1"/>
</dbReference>